<gene>
    <name evidence="2" type="ORF">F0562_026733</name>
</gene>
<feature type="compositionally biased region" description="Low complexity" evidence="1">
    <location>
        <begin position="7"/>
        <end position="17"/>
    </location>
</feature>
<sequence length="172" mass="18786">MTSKRLPSLPATPSTPTAVPPSSPATPSWLPFSASPATPSFSPSTASSLRLASPPMLSPTIYLSMLTWIVRKTDTALEHYKQLINDAPFNPSPTTYRILIKGLIDNNKEKLGGSVTDGVVYGSLMKGYFLRGMEKEAMECYEEAVGENSKIRMNAVAFNLVLGCVEQEWEVR</sequence>
<dbReference type="InterPro" id="IPR052308">
    <property type="entry name" value="PPR_domain-containing"/>
</dbReference>
<keyword evidence="3" id="KW-1185">Reference proteome</keyword>
<evidence type="ECO:0000313" key="2">
    <source>
        <dbReference type="EMBL" id="KAA8540041.1"/>
    </source>
</evidence>
<protein>
    <recommendedName>
        <fullName evidence="4">Pentacotripeptide-repeat region of PRORP domain-containing protein</fullName>
    </recommendedName>
</protein>
<organism evidence="2 3">
    <name type="scientific">Nyssa sinensis</name>
    <dbReference type="NCBI Taxonomy" id="561372"/>
    <lineage>
        <taxon>Eukaryota</taxon>
        <taxon>Viridiplantae</taxon>
        <taxon>Streptophyta</taxon>
        <taxon>Embryophyta</taxon>
        <taxon>Tracheophyta</taxon>
        <taxon>Spermatophyta</taxon>
        <taxon>Magnoliopsida</taxon>
        <taxon>eudicotyledons</taxon>
        <taxon>Gunneridae</taxon>
        <taxon>Pentapetalae</taxon>
        <taxon>asterids</taxon>
        <taxon>Cornales</taxon>
        <taxon>Nyssaceae</taxon>
        <taxon>Nyssa</taxon>
    </lineage>
</organism>
<dbReference type="InterPro" id="IPR011990">
    <property type="entry name" value="TPR-like_helical_dom_sf"/>
</dbReference>
<dbReference type="AlphaFoldDB" id="A0A5J5BFU6"/>
<accession>A0A5J5BFU6</accession>
<reference evidence="2 3" key="1">
    <citation type="submission" date="2019-09" db="EMBL/GenBank/DDBJ databases">
        <title>A chromosome-level genome assembly of the Chinese tupelo Nyssa sinensis.</title>
        <authorList>
            <person name="Yang X."/>
            <person name="Kang M."/>
            <person name="Yang Y."/>
            <person name="Xiong H."/>
            <person name="Wang M."/>
            <person name="Zhang Z."/>
            <person name="Wang Z."/>
            <person name="Wu H."/>
            <person name="Ma T."/>
            <person name="Liu J."/>
            <person name="Xi Z."/>
        </authorList>
    </citation>
    <scope>NUCLEOTIDE SEQUENCE [LARGE SCALE GENOMIC DNA]</scope>
    <source>
        <strain evidence="2">J267</strain>
        <tissue evidence="2">Leaf</tissue>
    </source>
</reference>
<evidence type="ECO:0008006" key="4">
    <source>
        <dbReference type="Google" id="ProtNLM"/>
    </source>
</evidence>
<proteinExistence type="predicted"/>
<dbReference type="OrthoDB" id="185373at2759"/>
<dbReference type="PANTHER" id="PTHR47937:SF5">
    <property type="entry name" value="PENTATRICOPEPTIDE REPEAT-CONTAINING PROTEIN"/>
    <property type="match status" value="1"/>
</dbReference>
<dbReference type="EMBL" id="CM018037">
    <property type="protein sequence ID" value="KAA8540041.1"/>
    <property type="molecule type" value="Genomic_DNA"/>
</dbReference>
<dbReference type="PANTHER" id="PTHR47937">
    <property type="entry name" value="PLASTID TRANSCRIPTIONALLY ACTIVE CHROMOSOME 2-LIKE PROTEIN"/>
    <property type="match status" value="1"/>
</dbReference>
<dbReference type="Proteomes" id="UP000325577">
    <property type="component" value="Linkage Group LG14"/>
</dbReference>
<feature type="region of interest" description="Disordered" evidence="1">
    <location>
        <begin position="1"/>
        <end position="28"/>
    </location>
</feature>
<evidence type="ECO:0000313" key="3">
    <source>
        <dbReference type="Proteomes" id="UP000325577"/>
    </source>
</evidence>
<evidence type="ECO:0000256" key="1">
    <source>
        <dbReference type="SAM" id="MobiDB-lite"/>
    </source>
</evidence>
<name>A0A5J5BFU6_9ASTE</name>
<dbReference type="Gene3D" id="1.25.40.10">
    <property type="entry name" value="Tetratricopeptide repeat domain"/>
    <property type="match status" value="1"/>
</dbReference>